<reference evidence="2 3" key="1">
    <citation type="submission" date="2018-03" db="EMBL/GenBank/DDBJ databases">
        <title>Blue discolouration in mozzarella cheese caused by Pseudomonas fluorescens.</title>
        <authorList>
            <person name="Chiesa F."/>
            <person name="Dalmasso A."/>
            <person name="Lomonaco S."/>
        </authorList>
    </citation>
    <scope>NUCLEOTIDE SEQUENCE [LARGE SCALE GENOMIC DNA]</scope>
    <source>
        <strain evidence="2 3">11293</strain>
    </source>
</reference>
<dbReference type="EMBL" id="PVUH01000002">
    <property type="protein sequence ID" value="PRW94503.1"/>
    <property type="molecule type" value="Genomic_DNA"/>
</dbReference>
<sequence length="2599" mass="268156">MDVRQFAFLVRQPSAALKSRDAFLGLPKRGVALILANALFWQPLLAQAEGIVVSAPGTTVGQAGNGVPVVNIAAPNGSGLSHNQFKDYNVGANGVILNNATDRTQSTQLGGIILGNPNLQGRAANIILNEVNGGSPSQLRGYTEVAGQSAKVIVANPYGITCSGCGFINTPNVTLTTGKPILDASGQLQRYQVDGGAVTIDGQGLNADNVDRFEIITRSARINAQINARNLSVVAGRNDVDAKSLQATARADDGSAKPELAIDSTALGGMYAGAIKLVGTEAGVGVKLDGTLMASGGDIQLDANGRLSLANAKASEAVVIKAGQLDAAGAVYAGTRVDVQTTAGLSNQKSLAARDSITVTSGGALVNSGIIEAGVNADESRNAGGDVSLRAANLINSGSVVASRTLTATANQTLNNQGGTLSGTTAVINAGQLDNRGGRVLGKDSLKVTATGLDNRTNGLLHSENSTDVTVTAALDNQNGRVIGLKNLTLNAGQLTNDNGLVASQAQARVTAGQLSNQAGEISASQTTVIATNLDNRSGKLLGSNLNVTASGTIDNRLGIFSASSLTVQAASLDNRDKGSIAAQGVMNLTVAGLLDNRNEGNLVSQGAQQITAGQLNNSQGGLVSSKTTLALHGDSLINQRGLVIADGALTLTGGDLDNSQAGVISTKAAAHVQLNQLNNSNGGKLGSDGAVTLNANQLENGAGRISAKGDLQATVGVLNQQAGELVSDGALNLTGASLDNRNGGLIAATKGVDLRSQTILNQQGEISSQAKVLVVADQLNNTTGKVIGDSGLTLTVQRLLNQSKGLLAGRDSLVLNGDQLDNSLGGRVTSQKDLTISLTGDLLNQGQGTLLSEGGLTVRAGTLDNSRGGILSAANALSITTQGQLNNQAGKLLADGTATLVSTVLNNSQGGVISAKQQVDVRSAGLDNSQRGSISSDAGITLNAGRLDNSQQGSIFAKSTVKATLTGLDQHDRGELISNTSIDLDLSHGQLINRDHGLIATPGQLLLKNLGTVDNSQGGEISSTQSFLLMADALNNRGGKVISGDSLQVRIAKALDNSVEGVLSAKSVLQVAADSLDNQAGGALASRGALELKVTGALDNHNQGQIFAATVLTTTSGSLNNSDKGSLSAGTLQTLNTGALDNHQGGRIVSDGSQTVTAANVDNRTGVIGSQQALNLTTANLDNTAGLINSQADLTLTGQTVDSSLDGEISAKGDLKLIVQQLIQRQGRLIGERAVALDLQGGNLDNSAGLISARGPLTFARLANLTNREQGEISSQTAFTVAAKRIDNGDRGVILSADQLRLEADTVVNTNKGLISGWNGLTVVGNGLDNSAEGTLSSKSGTLHTDLTGVLDNHAAGALVSMGKQTLIAGSLNNDQGIISGQADVDLNVAGRLDNSNNGLISAAQHLGFNNAQSQILNRGGRINAANITFIGESLDNSAGQLISQGTLDGTLSGALINANNARLASGAALLLNAASLGNRGGQLVSQDRLDLTLANGDLDNSAKGTLASQKDLVIKLLAGDVQNQQDGLMFSQKGKLDLTARALTNDQGTLQSQTDNRLRLSGALSNQGGRVDSLSGNLDLETASVANTAGGVLNSSKGWVKLVTGLFTNSNGITQAQSLDIQAKGGLVNQMGHLSALGGESRIVTTTFNNQGGGVYADTLLKVTAQAFDNQGTAAGKGGKVGARNIDFGLTGALSNGYGLIESDDALRLAAQTINNVGGNLRAMGRTGTTDIDVSGLFDNRFGVLESANEYLNLQAGGLDNNGGRIVHTGTGTFDLTSDQVTRAGGSFVTNGQLDIKAASWTNSSVIQAGRLNLDIGQFTQTASGQLLGAQSLIGIGDTWTNDGLLASDGTLSVTLTGGYSGNGRVSSLGNMSLTSASMDLGENARIAGGALNQVTSTSLNNHGRLTAIGDLTVNATTLNNYGTLGGAGKVRLNATHLVNDKGLLFSGNDMALRVNDFSNRYGDVYSLGALDIARDDASARSSLIENVSGSLESGTGMRLLADTLSNRRDQFTTEMKLVSGNLNIYWNDYCKGKGCELYFNSVEKYEDVITGSSASAFINAGGDLTVGSQTFDNLYSSVSAAGNILINTDVLTNRGAAGGEERHFNSGLYTRDRGIYNTFMERQNQFNIYNNPNSGDYRPGQMTMDQVRAGVGNFYESSSYVVPTTGSVIAQAVIQAAGAVTVNATSRIDNSVIRPNATHIDTPAANRNTNSEVFASTVKPAITAQLPPDLAQRQVNPVTLPGFSLPTSQNGLFRLSGQAAKGGAASKADTATGDFSVNGRVITAADREKNLDYTAVQERGFSLDGQPVSGAVNGQAPLALDSRAPSVTRVQGLPEITPVDNSHKYLIETNPALTDLKQFMSSDYLLGKLGYNPDASWKRLGDGLYEQRLIREAVVARTGQRYINGLASDDQLFRYLMDNAISYKDSLNLQLGVSLTAEQVAALTHDIVWMEEAEVNGQKVLTPVLYLAQANNRLAPNGALIQGQDVSLVTGGDLHNSGTLRATNNLSMVAGNIDNSGLMQAGNRLEMLATDSIRNSRGGIINGRDISATAVTGDIINERTVTTFKQEGQGYQLRNDVVSEASRFEATDTLKLNAGR</sequence>
<dbReference type="Pfam" id="PF05860">
    <property type="entry name" value="TPS"/>
    <property type="match status" value="1"/>
</dbReference>
<dbReference type="InterPro" id="IPR008619">
    <property type="entry name" value="Filamentous_hemagglutn_rpt"/>
</dbReference>
<evidence type="ECO:0000313" key="3">
    <source>
        <dbReference type="Proteomes" id="UP000239731"/>
    </source>
</evidence>
<dbReference type="NCBIfam" id="TIGR01731">
    <property type="entry name" value="fil_hemag_20aa"/>
    <property type="match status" value="44"/>
</dbReference>
<dbReference type="Pfam" id="PF05594">
    <property type="entry name" value="Fil_haemagg"/>
    <property type="match status" value="17"/>
</dbReference>
<evidence type="ECO:0000259" key="1">
    <source>
        <dbReference type="SMART" id="SM00912"/>
    </source>
</evidence>
<comment type="caution">
    <text evidence="2">The sequence shown here is derived from an EMBL/GenBank/DDBJ whole genome shotgun (WGS) entry which is preliminary data.</text>
</comment>
<dbReference type="InterPro" id="IPR010069">
    <property type="entry name" value="CdiA_FHA1_rpt"/>
</dbReference>
<feature type="non-terminal residue" evidence="2">
    <location>
        <position position="2599"/>
    </location>
</feature>
<protein>
    <submittedName>
        <fullName evidence="2">Hemagglutinin</fullName>
    </submittedName>
</protein>
<dbReference type="InterPro" id="IPR008638">
    <property type="entry name" value="FhaB/CdiA-like_TPS"/>
</dbReference>
<organism evidence="2 3">
    <name type="scientific">Pseudomonas fluorescens</name>
    <dbReference type="NCBI Taxonomy" id="294"/>
    <lineage>
        <taxon>Bacteria</taxon>
        <taxon>Pseudomonadati</taxon>
        <taxon>Pseudomonadota</taxon>
        <taxon>Gammaproteobacteria</taxon>
        <taxon>Pseudomonadales</taxon>
        <taxon>Pseudomonadaceae</taxon>
        <taxon>Pseudomonas</taxon>
    </lineage>
</organism>
<dbReference type="InterPro" id="IPR011050">
    <property type="entry name" value="Pectin_lyase_fold/virulence"/>
</dbReference>
<dbReference type="Proteomes" id="UP000239731">
    <property type="component" value="Unassembled WGS sequence"/>
</dbReference>
<feature type="domain" description="Filamentous haemagglutinin FhaB/tRNA nuclease CdiA-like TPS" evidence="1">
    <location>
        <begin position="64"/>
        <end position="185"/>
    </location>
</feature>
<dbReference type="InterPro" id="IPR012334">
    <property type="entry name" value="Pectin_lyas_fold"/>
</dbReference>
<evidence type="ECO:0000313" key="2">
    <source>
        <dbReference type="EMBL" id="PRW94503.1"/>
    </source>
</evidence>
<dbReference type="SUPFAM" id="SSF51126">
    <property type="entry name" value="Pectin lyase-like"/>
    <property type="match status" value="1"/>
</dbReference>
<gene>
    <name evidence="2" type="ORF">C7A10_02390</name>
</gene>
<accession>A0A2T0IGQ8</accession>
<name>A0A2T0IGQ8_PSEFL</name>
<proteinExistence type="predicted"/>
<dbReference type="SMART" id="SM00912">
    <property type="entry name" value="Haemagg_act"/>
    <property type="match status" value="1"/>
</dbReference>
<dbReference type="Gene3D" id="2.160.20.10">
    <property type="entry name" value="Single-stranded right-handed beta-helix, Pectin lyase-like"/>
    <property type="match status" value="1"/>
</dbReference>
<dbReference type="NCBIfam" id="TIGR01901">
    <property type="entry name" value="adhes_NPXG"/>
    <property type="match status" value="1"/>
</dbReference>
<dbReference type="RefSeq" id="WP_106117744.1">
    <property type="nucleotide sequence ID" value="NZ_PVUH01000002.1"/>
</dbReference>